<dbReference type="Gene3D" id="3.40.190.10">
    <property type="entry name" value="Periplasmic binding protein-like II"/>
    <property type="match status" value="1"/>
</dbReference>
<evidence type="ECO:0000313" key="2">
    <source>
        <dbReference type="EMBL" id="CAA9224021.1"/>
    </source>
</evidence>
<dbReference type="SUPFAM" id="SSF53850">
    <property type="entry name" value="Periplasmic binding protein-like II"/>
    <property type="match status" value="1"/>
</dbReference>
<feature type="region of interest" description="Disordered" evidence="1">
    <location>
        <begin position="1"/>
        <end position="20"/>
    </location>
</feature>
<gene>
    <name evidence="2" type="ORF">AVDCRST_MAG77-628</name>
</gene>
<organism evidence="2">
    <name type="scientific">uncultured Chloroflexota bacterium</name>
    <dbReference type="NCBI Taxonomy" id="166587"/>
    <lineage>
        <taxon>Bacteria</taxon>
        <taxon>Bacillati</taxon>
        <taxon>Chloroflexota</taxon>
        <taxon>environmental samples</taxon>
    </lineage>
</organism>
<protein>
    <recommendedName>
        <fullName evidence="3">Extracellular solute-binding protein</fullName>
    </recommendedName>
</protein>
<feature type="region of interest" description="Disordered" evidence="1">
    <location>
        <begin position="43"/>
        <end position="66"/>
    </location>
</feature>
<evidence type="ECO:0000256" key="1">
    <source>
        <dbReference type="SAM" id="MobiDB-lite"/>
    </source>
</evidence>
<proteinExistence type="predicted"/>
<reference evidence="2" key="1">
    <citation type="submission" date="2020-02" db="EMBL/GenBank/DDBJ databases">
        <authorList>
            <person name="Meier V. D."/>
        </authorList>
    </citation>
    <scope>NUCLEOTIDE SEQUENCE</scope>
    <source>
        <strain evidence="2">AVDCRST_MAG77</strain>
    </source>
</reference>
<accession>A0A6J4HGE6</accession>
<dbReference type="InterPro" id="IPR006311">
    <property type="entry name" value="TAT_signal"/>
</dbReference>
<feature type="compositionally biased region" description="Low complexity" evidence="1">
    <location>
        <begin position="51"/>
        <end position="61"/>
    </location>
</feature>
<dbReference type="PROSITE" id="PS51318">
    <property type="entry name" value="TAT"/>
    <property type="match status" value="1"/>
</dbReference>
<dbReference type="EMBL" id="CADCTC010000040">
    <property type="protein sequence ID" value="CAA9224021.1"/>
    <property type="molecule type" value="Genomic_DNA"/>
</dbReference>
<sequence length="139" mass="13977">MSAAGDPRVHPGHAPSARGAVTRRSLLLEGGVAGAAGSAGLAGCGAGGAAPAGSRSAAEGAPVKSKDVGPIRVWQWDPPVSPFGVWLQGYLQAFQQETGIQTEILTGAQGTDLFARQAAWFASGDVPDVLPRCVLLSGC</sequence>
<evidence type="ECO:0008006" key="3">
    <source>
        <dbReference type="Google" id="ProtNLM"/>
    </source>
</evidence>
<name>A0A6J4HGE6_9CHLR</name>
<dbReference type="AlphaFoldDB" id="A0A6J4HGE6"/>